<accession>A0A931F5T7</accession>
<evidence type="ECO:0000313" key="2">
    <source>
        <dbReference type="EMBL" id="MBF8436195.1"/>
    </source>
</evidence>
<feature type="domain" description="HD" evidence="1">
    <location>
        <begin position="196"/>
        <end position="370"/>
    </location>
</feature>
<name>A0A931F5T7_9FIRM</name>
<evidence type="ECO:0000259" key="1">
    <source>
        <dbReference type="Pfam" id="PF13023"/>
    </source>
</evidence>
<dbReference type="AlphaFoldDB" id="A0A931F5T7"/>
<organism evidence="2 3">
    <name type="scientific">Halonatronomonas betaini</name>
    <dbReference type="NCBI Taxonomy" id="2778430"/>
    <lineage>
        <taxon>Bacteria</taxon>
        <taxon>Bacillati</taxon>
        <taxon>Bacillota</taxon>
        <taxon>Clostridia</taxon>
        <taxon>Halanaerobiales</taxon>
        <taxon>Halarsenatibacteraceae</taxon>
        <taxon>Halonatronomonas</taxon>
    </lineage>
</organism>
<dbReference type="Gene3D" id="1.10.3210.10">
    <property type="entry name" value="Hypothetical protein af1432"/>
    <property type="match status" value="2"/>
</dbReference>
<dbReference type="EMBL" id="JADPIE010000002">
    <property type="protein sequence ID" value="MBF8436195.1"/>
    <property type="molecule type" value="Genomic_DNA"/>
</dbReference>
<dbReference type="InterPro" id="IPR003607">
    <property type="entry name" value="HD/PDEase_dom"/>
</dbReference>
<proteinExistence type="predicted"/>
<comment type="caution">
    <text evidence="2">The sequence shown here is derived from an EMBL/GenBank/DDBJ whole genome shotgun (WGS) entry which is preliminary data.</text>
</comment>
<reference evidence="2" key="1">
    <citation type="submission" date="2020-11" db="EMBL/GenBank/DDBJ databases">
        <title>Halonatronomonas betainensis gen. nov., sp. nov. a novel haloalkaliphilic representative of the family Halanaerobiacae capable of betaine degradation.</title>
        <authorList>
            <person name="Boltyanskaya Y."/>
            <person name="Kevbrin V."/>
            <person name="Detkova E."/>
            <person name="Grouzdev D.S."/>
            <person name="Koziaeva V."/>
            <person name="Zhilina T."/>
        </authorList>
    </citation>
    <scope>NUCLEOTIDE SEQUENCE</scope>
    <source>
        <strain evidence="2">Z-7014</strain>
    </source>
</reference>
<dbReference type="Proteomes" id="UP000621436">
    <property type="component" value="Unassembled WGS sequence"/>
</dbReference>
<dbReference type="Pfam" id="PF13023">
    <property type="entry name" value="HD_3"/>
    <property type="match status" value="1"/>
</dbReference>
<dbReference type="CDD" id="cd00077">
    <property type="entry name" value="HDc"/>
    <property type="match status" value="1"/>
</dbReference>
<evidence type="ECO:0000313" key="3">
    <source>
        <dbReference type="Proteomes" id="UP000621436"/>
    </source>
</evidence>
<protein>
    <submittedName>
        <fullName evidence="2">HD domain-containing protein</fullName>
    </submittedName>
</protein>
<dbReference type="RefSeq" id="WP_270452987.1">
    <property type="nucleotide sequence ID" value="NZ_JADPIE010000002.1"/>
</dbReference>
<dbReference type="InterPro" id="IPR006674">
    <property type="entry name" value="HD_domain"/>
</dbReference>
<gene>
    <name evidence="2" type="ORF">I0Q91_03815</name>
</gene>
<keyword evidence="3" id="KW-1185">Reference proteome</keyword>
<dbReference type="SUPFAM" id="SSF109604">
    <property type="entry name" value="HD-domain/PDEase-like"/>
    <property type="match status" value="2"/>
</dbReference>
<sequence length="398" mass="47063">MINSLFALKLFEAFSIERWNDRIRPIVLNEMDRSGHKMMIAYFLGKYEEKSGKDIEWDKIIYGGLFELLKKIVLSDIKAPVHRRIKDGYPEEFKKLNKWVVQQYEIIIEDQDLLDNFYKYIDEKENLDDVNFRILRAAHKYSSLREFEIIKNSNTMTPDLQRIEKELNADIKQFSDIQGLQSLILKQELFDFVTKIEQLRYQVRWGQSPRIPKTSVLGHSMLVAILSLLITREFNPTGKRIYNNFFAGLFHDLPEAVTRDIISPVKKATEKLPDIVKRIEKEIVSEQLYPLIEDFIEKELKYFTEKEFKNKIIENEEIKEVTIKKINDEYNFDEFSPLDGELIGLSDQIAAYLEAYKSIEYGISSSHLEQGKTYIYHNLKNNNLISELDIRKFLMELE</sequence>